<keyword evidence="11" id="KW-1185">Reference proteome</keyword>
<evidence type="ECO:0000256" key="8">
    <source>
        <dbReference type="SAM" id="Phobius"/>
    </source>
</evidence>
<evidence type="ECO:0000259" key="9">
    <source>
        <dbReference type="PROSITE" id="PS50109"/>
    </source>
</evidence>
<dbReference type="SMART" id="SM00388">
    <property type="entry name" value="HisKA"/>
    <property type="match status" value="1"/>
</dbReference>
<dbReference type="InterPro" id="IPR036097">
    <property type="entry name" value="HisK_dim/P_sf"/>
</dbReference>
<gene>
    <name evidence="10" type="ORF">SAMN05216249_10968</name>
</gene>
<keyword evidence="7" id="KW-0902">Two-component regulatory system</keyword>
<dbReference type="AlphaFoldDB" id="A0A1I0YAJ8"/>
<dbReference type="EMBL" id="FOJY01000009">
    <property type="protein sequence ID" value="SFB10314.1"/>
    <property type="molecule type" value="Genomic_DNA"/>
</dbReference>
<dbReference type="PANTHER" id="PTHR45453:SF1">
    <property type="entry name" value="PHOSPHATE REGULON SENSOR PROTEIN PHOR"/>
    <property type="match status" value="1"/>
</dbReference>
<dbReference type="InterPro" id="IPR005467">
    <property type="entry name" value="His_kinase_dom"/>
</dbReference>
<evidence type="ECO:0000313" key="10">
    <source>
        <dbReference type="EMBL" id="SFB10314.1"/>
    </source>
</evidence>
<dbReference type="GO" id="GO:0000155">
    <property type="term" value="F:phosphorelay sensor kinase activity"/>
    <property type="evidence" value="ECO:0007669"/>
    <property type="project" value="InterPro"/>
</dbReference>
<keyword evidence="5" id="KW-0808">Transferase</keyword>
<name>A0A1I0YAJ8_9FIRM</name>
<keyword evidence="4" id="KW-0597">Phosphoprotein</keyword>
<organism evidence="10 11">
    <name type="scientific">Acetitomaculum ruminis DSM 5522</name>
    <dbReference type="NCBI Taxonomy" id="1120918"/>
    <lineage>
        <taxon>Bacteria</taxon>
        <taxon>Bacillati</taxon>
        <taxon>Bacillota</taxon>
        <taxon>Clostridia</taxon>
        <taxon>Lachnospirales</taxon>
        <taxon>Lachnospiraceae</taxon>
        <taxon>Acetitomaculum</taxon>
    </lineage>
</organism>
<dbReference type="GO" id="GO:0004721">
    <property type="term" value="F:phosphoprotein phosphatase activity"/>
    <property type="evidence" value="ECO:0007669"/>
    <property type="project" value="TreeGrafter"/>
</dbReference>
<dbReference type="CDD" id="cd00082">
    <property type="entry name" value="HisKA"/>
    <property type="match status" value="1"/>
</dbReference>
<evidence type="ECO:0000256" key="6">
    <source>
        <dbReference type="ARBA" id="ARBA00022777"/>
    </source>
</evidence>
<comment type="catalytic activity">
    <reaction evidence="1">
        <text>ATP + protein L-histidine = ADP + protein N-phospho-L-histidine.</text>
        <dbReference type="EC" id="2.7.13.3"/>
    </reaction>
</comment>
<evidence type="ECO:0000256" key="4">
    <source>
        <dbReference type="ARBA" id="ARBA00022553"/>
    </source>
</evidence>
<dbReference type="InterPro" id="IPR036890">
    <property type="entry name" value="HATPase_C_sf"/>
</dbReference>
<keyword evidence="8" id="KW-0812">Transmembrane</keyword>
<dbReference type="InterPro" id="IPR003594">
    <property type="entry name" value="HATPase_dom"/>
</dbReference>
<keyword evidence="8" id="KW-0472">Membrane</keyword>
<evidence type="ECO:0000256" key="2">
    <source>
        <dbReference type="ARBA" id="ARBA00004370"/>
    </source>
</evidence>
<dbReference type="EC" id="2.7.13.3" evidence="3"/>
<reference evidence="10 11" key="1">
    <citation type="submission" date="2016-10" db="EMBL/GenBank/DDBJ databases">
        <authorList>
            <person name="de Groot N.N."/>
        </authorList>
    </citation>
    <scope>NUCLEOTIDE SEQUENCE [LARGE SCALE GENOMIC DNA]</scope>
    <source>
        <strain evidence="10 11">DSM 5522</strain>
    </source>
</reference>
<dbReference type="SUPFAM" id="SSF55874">
    <property type="entry name" value="ATPase domain of HSP90 chaperone/DNA topoisomerase II/histidine kinase"/>
    <property type="match status" value="1"/>
</dbReference>
<dbReference type="Gene3D" id="1.10.287.130">
    <property type="match status" value="1"/>
</dbReference>
<dbReference type="InterPro" id="IPR050351">
    <property type="entry name" value="BphY/WalK/GraS-like"/>
</dbReference>
<evidence type="ECO:0000313" key="11">
    <source>
        <dbReference type="Proteomes" id="UP000198838"/>
    </source>
</evidence>
<evidence type="ECO:0000256" key="3">
    <source>
        <dbReference type="ARBA" id="ARBA00012438"/>
    </source>
</evidence>
<evidence type="ECO:0000256" key="1">
    <source>
        <dbReference type="ARBA" id="ARBA00000085"/>
    </source>
</evidence>
<accession>A0A1I0YAJ8</accession>
<dbReference type="STRING" id="1120918.SAMN05216249_10968"/>
<dbReference type="Pfam" id="PF00512">
    <property type="entry name" value="HisKA"/>
    <property type="match status" value="1"/>
</dbReference>
<comment type="subcellular location">
    <subcellularLocation>
        <location evidence="2">Membrane</location>
    </subcellularLocation>
</comment>
<dbReference type="PANTHER" id="PTHR45453">
    <property type="entry name" value="PHOSPHATE REGULON SENSOR PROTEIN PHOR"/>
    <property type="match status" value="1"/>
</dbReference>
<dbReference type="Gene3D" id="3.30.565.10">
    <property type="entry name" value="Histidine kinase-like ATPase, C-terminal domain"/>
    <property type="match status" value="1"/>
</dbReference>
<evidence type="ECO:0000256" key="7">
    <source>
        <dbReference type="ARBA" id="ARBA00023012"/>
    </source>
</evidence>
<keyword evidence="6 10" id="KW-0418">Kinase</keyword>
<dbReference type="PROSITE" id="PS50109">
    <property type="entry name" value="HIS_KIN"/>
    <property type="match status" value="1"/>
</dbReference>
<dbReference type="SUPFAM" id="SSF47384">
    <property type="entry name" value="Homodimeric domain of signal transducing histidine kinase"/>
    <property type="match status" value="1"/>
</dbReference>
<dbReference type="InterPro" id="IPR003661">
    <property type="entry name" value="HisK_dim/P_dom"/>
</dbReference>
<dbReference type="SMART" id="SM00387">
    <property type="entry name" value="HATPase_c"/>
    <property type="match status" value="1"/>
</dbReference>
<dbReference type="Pfam" id="PF02518">
    <property type="entry name" value="HATPase_c"/>
    <property type="match status" value="1"/>
</dbReference>
<protein>
    <recommendedName>
        <fullName evidence="3">histidine kinase</fullName>
        <ecNumber evidence="3">2.7.13.3</ecNumber>
    </recommendedName>
</protein>
<feature type="domain" description="Histidine kinase" evidence="9">
    <location>
        <begin position="204"/>
        <end position="413"/>
    </location>
</feature>
<keyword evidence="8" id="KW-1133">Transmembrane helix</keyword>
<feature type="transmembrane region" description="Helical" evidence="8">
    <location>
        <begin position="161"/>
        <end position="183"/>
    </location>
</feature>
<dbReference type="GO" id="GO:0005886">
    <property type="term" value="C:plasma membrane"/>
    <property type="evidence" value="ECO:0007669"/>
    <property type="project" value="TreeGrafter"/>
</dbReference>
<dbReference type="Proteomes" id="UP000198838">
    <property type="component" value="Unassembled WGS sequence"/>
</dbReference>
<dbReference type="RefSeq" id="WP_092872276.1">
    <property type="nucleotide sequence ID" value="NZ_FOJY01000009.1"/>
</dbReference>
<proteinExistence type="predicted"/>
<sequence>MVKRLQKQFICVASASILIVMLVVVGMIYFLSLYAMNEEIHSLLDIIAENDGAMPKYGQKDNNNEISSKTFEFVITEESMYEVRYFSVIFDENENILSANYNNIAAIKDSTCEEYARKAFKSDTDFKRIDKYYYLKKRLDNGNYMVVFVDSTLRLENLERLMYTSLWITLACFILFFMLVSALSKRALKTTIQSIEKQKEFITNASHELKTPLAVISANTELMVMLNGANEWTDSTLNQVKRLDELIKNLVAMSRMEERKEQFKIEEVNATCLVEEIVDSYEHLIVQKEYKIEKDIAQNVVIKSDSELIKQLLTIFLDNAIKYTDEKGTIKVALKEKTRSVKMTVSNTYAQGANVDYQRFTDRFYREDSSHNIEKGGYGIGLSMAKELVESNRGKFKINWKNGEIFFTVILNK</sequence>
<feature type="transmembrane region" description="Helical" evidence="8">
    <location>
        <begin position="12"/>
        <end position="35"/>
    </location>
</feature>
<evidence type="ECO:0000256" key="5">
    <source>
        <dbReference type="ARBA" id="ARBA00022679"/>
    </source>
</evidence>
<dbReference type="OrthoDB" id="9813151at2"/>
<dbReference type="GO" id="GO:0016036">
    <property type="term" value="P:cellular response to phosphate starvation"/>
    <property type="evidence" value="ECO:0007669"/>
    <property type="project" value="TreeGrafter"/>
</dbReference>